<protein>
    <submittedName>
        <fullName evidence="1">VanZ family protein</fullName>
    </submittedName>
</protein>
<comment type="caution">
    <text evidence="1">The sequence shown here is derived from an EMBL/GenBank/DDBJ whole genome shotgun (WGS) entry which is preliminary data.</text>
</comment>
<proteinExistence type="predicted"/>
<dbReference type="Proteomes" id="UP000477911">
    <property type="component" value="Unassembled WGS sequence"/>
</dbReference>
<organism evidence="1 2">
    <name type="scientific">Pseudooceanicola albus</name>
    <dbReference type="NCBI Taxonomy" id="2692189"/>
    <lineage>
        <taxon>Bacteria</taxon>
        <taxon>Pseudomonadati</taxon>
        <taxon>Pseudomonadota</taxon>
        <taxon>Alphaproteobacteria</taxon>
        <taxon>Rhodobacterales</taxon>
        <taxon>Paracoccaceae</taxon>
        <taxon>Pseudooceanicola</taxon>
    </lineage>
</organism>
<dbReference type="EMBL" id="WUMU01000035">
    <property type="protein sequence ID" value="MXN20768.1"/>
    <property type="molecule type" value="Genomic_DNA"/>
</dbReference>
<reference evidence="1 2" key="1">
    <citation type="submission" date="2019-12" db="EMBL/GenBank/DDBJ databases">
        <authorList>
            <person name="Li M."/>
        </authorList>
    </citation>
    <scope>NUCLEOTIDE SEQUENCE [LARGE SCALE GENOMIC DNA]</scope>
    <source>
        <strain evidence="1 2">GBMRC 2024</strain>
    </source>
</reference>
<dbReference type="AlphaFoldDB" id="A0A6L7GB60"/>
<evidence type="ECO:0000313" key="2">
    <source>
        <dbReference type="Proteomes" id="UP000477911"/>
    </source>
</evidence>
<evidence type="ECO:0000313" key="1">
    <source>
        <dbReference type="EMBL" id="MXN20768.1"/>
    </source>
</evidence>
<accession>A0A6L7GB60</accession>
<sequence length="114" mass="12032">MSRPTFSLLLTTALALAVLSAALAPSPEEVSLYGIDKVKHAGAFAVLTLPTALLAPRLLRWSLPGLLLLGGLIEILQPWFGRDRSVYDVCADGAGIILGLLLARALRKGLSRSA</sequence>
<name>A0A6L7GB60_9RHOB</name>
<gene>
    <name evidence="1" type="ORF">GR170_23315</name>
</gene>
<dbReference type="RefSeq" id="WP_160896891.1">
    <property type="nucleotide sequence ID" value="NZ_WUMU01000035.1"/>
</dbReference>
<keyword evidence="2" id="KW-1185">Reference proteome</keyword>